<protein>
    <submittedName>
        <fullName evidence="1">Uncharacterized protein</fullName>
    </submittedName>
</protein>
<name>A0A7X0IQQ3_9HYPH</name>
<organism evidence="1 2">
    <name type="scientific">Rhizobium lusitanum</name>
    <dbReference type="NCBI Taxonomy" id="293958"/>
    <lineage>
        <taxon>Bacteria</taxon>
        <taxon>Pseudomonadati</taxon>
        <taxon>Pseudomonadota</taxon>
        <taxon>Alphaproteobacteria</taxon>
        <taxon>Hyphomicrobiales</taxon>
        <taxon>Rhizobiaceae</taxon>
        <taxon>Rhizobium/Agrobacterium group</taxon>
        <taxon>Rhizobium</taxon>
    </lineage>
</organism>
<comment type="caution">
    <text evidence="1">The sequence shown here is derived from an EMBL/GenBank/DDBJ whole genome shotgun (WGS) entry which is preliminary data.</text>
</comment>
<dbReference type="AlphaFoldDB" id="A0A7X0IQQ3"/>
<gene>
    <name evidence="1" type="ORF">GGD46_002691</name>
</gene>
<accession>A0A7X0IQQ3</accession>
<reference evidence="1 2" key="1">
    <citation type="submission" date="2020-08" db="EMBL/GenBank/DDBJ databases">
        <title>Genomic Encyclopedia of Type Strains, Phase IV (KMG-V): Genome sequencing to study the core and pangenomes of soil and plant-associated prokaryotes.</title>
        <authorList>
            <person name="Whitman W."/>
        </authorList>
    </citation>
    <scope>NUCLEOTIDE SEQUENCE [LARGE SCALE GENOMIC DNA]</scope>
    <source>
        <strain evidence="1 2">SEMIA 4060</strain>
    </source>
</reference>
<proteinExistence type="predicted"/>
<evidence type="ECO:0000313" key="1">
    <source>
        <dbReference type="EMBL" id="MBB6485403.1"/>
    </source>
</evidence>
<dbReference type="Proteomes" id="UP000565576">
    <property type="component" value="Unassembled WGS sequence"/>
</dbReference>
<evidence type="ECO:0000313" key="2">
    <source>
        <dbReference type="Proteomes" id="UP000565576"/>
    </source>
</evidence>
<sequence length="60" mass="6712">MLFQARGLMVKRCAGEIWAGPVSVSMPGDCAWPLTLALSPQCRERGLLRRLPRIPALHKR</sequence>
<dbReference type="EMBL" id="JACHBG010000005">
    <property type="protein sequence ID" value="MBB6485403.1"/>
    <property type="molecule type" value="Genomic_DNA"/>
</dbReference>